<evidence type="ECO:0000256" key="1">
    <source>
        <dbReference type="SAM" id="Coils"/>
    </source>
</evidence>
<evidence type="ECO:0000313" key="4">
    <source>
        <dbReference type="Proteomes" id="UP001501196"/>
    </source>
</evidence>
<reference evidence="4" key="1">
    <citation type="journal article" date="2019" name="Int. J. Syst. Evol. Microbiol.">
        <title>The Global Catalogue of Microorganisms (GCM) 10K type strain sequencing project: providing services to taxonomists for standard genome sequencing and annotation.</title>
        <authorList>
            <consortium name="The Broad Institute Genomics Platform"/>
            <consortium name="The Broad Institute Genome Sequencing Center for Infectious Disease"/>
            <person name="Wu L."/>
            <person name="Ma J."/>
        </authorList>
    </citation>
    <scope>NUCLEOTIDE SEQUENCE [LARGE SCALE GENOMIC DNA]</scope>
    <source>
        <strain evidence="4">JCM 15672</strain>
    </source>
</reference>
<keyword evidence="1" id="KW-0175">Coiled coil</keyword>
<gene>
    <name evidence="3" type="ORF">GCM10009819_00250</name>
</gene>
<dbReference type="PROSITE" id="PS51737">
    <property type="entry name" value="RECOMBINASE_DNA_BIND"/>
    <property type="match status" value="1"/>
</dbReference>
<dbReference type="PANTHER" id="PTHR30461">
    <property type="entry name" value="DNA-INVERTASE FROM LAMBDOID PROPHAGE"/>
    <property type="match status" value="1"/>
</dbReference>
<dbReference type="EMBL" id="BAAAPW010000001">
    <property type="protein sequence ID" value="GAA2021716.1"/>
    <property type="molecule type" value="Genomic_DNA"/>
</dbReference>
<dbReference type="InterPro" id="IPR025827">
    <property type="entry name" value="Zn_ribbon_recom_dom"/>
</dbReference>
<dbReference type="Pfam" id="PF13408">
    <property type="entry name" value="Zn_ribbon_recom"/>
    <property type="match status" value="1"/>
</dbReference>
<dbReference type="InterPro" id="IPR050639">
    <property type="entry name" value="SSR_resolvase"/>
</dbReference>
<dbReference type="Pfam" id="PF00239">
    <property type="entry name" value="Resolvase"/>
    <property type="match status" value="1"/>
</dbReference>
<proteinExistence type="predicted"/>
<organism evidence="3 4">
    <name type="scientific">Agromyces tropicus</name>
    <dbReference type="NCBI Taxonomy" id="555371"/>
    <lineage>
        <taxon>Bacteria</taxon>
        <taxon>Bacillati</taxon>
        <taxon>Actinomycetota</taxon>
        <taxon>Actinomycetes</taxon>
        <taxon>Micrococcales</taxon>
        <taxon>Microbacteriaceae</taxon>
        <taxon>Agromyces</taxon>
    </lineage>
</organism>
<dbReference type="InterPro" id="IPR011109">
    <property type="entry name" value="DNA_bind_recombinase_dom"/>
</dbReference>
<feature type="domain" description="Recombinase" evidence="2">
    <location>
        <begin position="251"/>
        <end position="369"/>
    </location>
</feature>
<name>A0ABP5F9T1_9MICO</name>
<comment type="caution">
    <text evidence="3">The sequence shown here is derived from an EMBL/GenBank/DDBJ whole genome shotgun (WGS) entry which is preliminary data.</text>
</comment>
<dbReference type="InterPro" id="IPR036162">
    <property type="entry name" value="Resolvase-like_N_sf"/>
</dbReference>
<dbReference type="PANTHER" id="PTHR30461:SF23">
    <property type="entry name" value="DNA RECOMBINASE-RELATED"/>
    <property type="match status" value="1"/>
</dbReference>
<dbReference type="RefSeq" id="WP_344368600.1">
    <property type="nucleotide sequence ID" value="NZ_BAAAPW010000001.1"/>
</dbReference>
<keyword evidence="4" id="KW-1185">Reference proteome</keyword>
<evidence type="ECO:0000259" key="2">
    <source>
        <dbReference type="PROSITE" id="PS51737"/>
    </source>
</evidence>
<feature type="coiled-coil region" evidence="1">
    <location>
        <begin position="451"/>
        <end position="493"/>
    </location>
</feature>
<dbReference type="Gene3D" id="3.90.1750.20">
    <property type="entry name" value="Putative Large Serine Recombinase, Chain B, Domain 2"/>
    <property type="match status" value="1"/>
</dbReference>
<protein>
    <submittedName>
        <fullName evidence="3">Recombinase family protein</fullName>
    </submittedName>
</protein>
<dbReference type="InterPro" id="IPR006119">
    <property type="entry name" value="Resolv_N"/>
</dbReference>
<accession>A0ABP5F9T1</accession>
<dbReference type="CDD" id="cd00338">
    <property type="entry name" value="Ser_Recombinase"/>
    <property type="match status" value="1"/>
</dbReference>
<evidence type="ECO:0000313" key="3">
    <source>
        <dbReference type="EMBL" id="GAA2021716.1"/>
    </source>
</evidence>
<dbReference type="Proteomes" id="UP001501196">
    <property type="component" value="Unassembled WGS sequence"/>
</dbReference>
<dbReference type="SMART" id="SM00857">
    <property type="entry name" value="Resolvase"/>
    <property type="match status" value="1"/>
</dbReference>
<dbReference type="SUPFAM" id="SSF53041">
    <property type="entry name" value="Resolvase-like"/>
    <property type="match status" value="1"/>
</dbReference>
<sequence>MTNHDERGKNYIRRATPAEAAEGAVEAAEGLDFGAMTSVNPEDLTEGGLLMSPQMDETTTEAPLLTSVAGLEHLFRDDEAIDEVGRGGAAVSYLRVSTTRQLNTAADLEADGNSIATQREWATKKAKELHAPIVREFVEPGQSAQTIDKRPEFKKLLRFIDSNPEVKYVVIYMRSRVFRNHLDAAVTKRHLREKGVTLVSAKENFGDGYMGDAMEAITDVVNELQVRMSGEDIRIKMAHKVERGGSVGRAKLGYLNVRKDYGGRLVNTIDVDPVRAPIIVWAFEQYATNQFSVTQLQMMLEDQGLTTRASGRRTARPLSSSQLAVILRDPYYTGVMRYKGRLYAGRHQPLISKELFLSVQAILDGRNRKGDRDRIHFHYLRGILYCAECADAGRNSRLVYSQNKGNGGTYEYYVCTAKQRGLCSMSTVRLDDVEAEVERVVAAERFDSEDLAAIRDEVRRALADLQAADQDEREALGKQLRKLEAQEERLIDLAADGTLAIDRLRQRLEAVTLQKGLVSERLTTTVERIQRGVEQAFAHVDLLDDPGALYQRLPDNVRRDLLGAFFKRLLVRVTNGDLDIATERTEVNAALHDWNAHHRPAVVAHAPSKVKRASRNAEGSHSLPNRVIQSKGLNKPAMVGLTGFEPATP</sequence>
<dbReference type="Gene3D" id="3.40.50.1390">
    <property type="entry name" value="Resolvase, N-terminal catalytic domain"/>
    <property type="match status" value="1"/>
</dbReference>
<dbReference type="Pfam" id="PF07508">
    <property type="entry name" value="Recombinase"/>
    <property type="match status" value="1"/>
</dbReference>
<dbReference type="InterPro" id="IPR038109">
    <property type="entry name" value="DNA_bind_recomb_sf"/>
</dbReference>